<dbReference type="Gene3D" id="1.10.10.10">
    <property type="entry name" value="Winged helix-like DNA-binding domain superfamily/Winged helix DNA-binding domain"/>
    <property type="match status" value="1"/>
</dbReference>
<feature type="DNA-binding region" description="Fork-head" evidence="6">
    <location>
        <begin position="75"/>
        <end position="170"/>
    </location>
</feature>
<dbReference type="PROSITE" id="PS00658">
    <property type="entry name" value="FORK_HEAD_2"/>
    <property type="match status" value="1"/>
</dbReference>
<dbReference type="InterPro" id="IPR001766">
    <property type="entry name" value="Fork_head_dom"/>
</dbReference>
<dbReference type="PROSITE" id="PS50039">
    <property type="entry name" value="FORK_HEAD_3"/>
    <property type="match status" value="1"/>
</dbReference>
<dbReference type="GO" id="GO:0000978">
    <property type="term" value="F:RNA polymerase II cis-regulatory region sequence-specific DNA binding"/>
    <property type="evidence" value="ECO:0007669"/>
    <property type="project" value="TreeGrafter"/>
</dbReference>
<evidence type="ECO:0000256" key="2">
    <source>
        <dbReference type="ARBA" id="ARBA00023015"/>
    </source>
</evidence>
<dbReference type="PROSITE" id="PS00657">
    <property type="entry name" value="FORK_HEAD_1"/>
    <property type="match status" value="1"/>
</dbReference>
<feature type="region of interest" description="Disordered" evidence="7">
    <location>
        <begin position="26"/>
        <end position="57"/>
    </location>
</feature>
<evidence type="ECO:0000313" key="9">
    <source>
        <dbReference type="Ensembl" id="ENSMAMP00000042156.1"/>
    </source>
</evidence>
<feature type="compositionally biased region" description="Basic residues" evidence="7">
    <location>
        <begin position="358"/>
        <end position="378"/>
    </location>
</feature>
<reference evidence="9" key="1">
    <citation type="submission" date="2025-08" db="UniProtKB">
        <authorList>
            <consortium name="Ensembl"/>
        </authorList>
    </citation>
    <scope>IDENTIFICATION</scope>
</reference>
<dbReference type="FunFam" id="1.10.10.10:FF:000088">
    <property type="entry name" value="Forkhead box protein J3"/>
    <property type="match status" value="1"/>
</dbReference>
<feature type="region of interest" description="Disordered" evidence="7">
    <location>
        <begin position="251"/>
        <end position="295"/>
    </location>
</feature>
<feature type="compositionally biased region" description="Basic residues" evidence="7">
    <location>
        <begin position="32"/>
        <end position="54"/>
    </location>
</feature>
<dbReference type="InterPro" id="IPR036388">
    <property type="entry name" value="WH-like_DNA-bd_sf"/>
</dbReference>
<keyword evidence="4" id="KW-0804">Transcription</keyword>
<dbReference type="AlphaFoldDB" id="A0A7N8X0N0"/>
<feature type="region of interest" description="Disordered" evidence="7">
    <location>
        <begin position="331"/>
        <end position="418"/>
    </location>
</feature>
<feature type="compositionally biased region" description="Low complexity" evidence="7">
    <location>
        <begin position="348"/>
        <end position="357"/>
    </location>
</feature>
<dbReference type="InterPro" id="IPR036390">
    <property type="entry name" value="WH_DNA-bd_sf"/>
</dbReference>
<feature type="compositionally biased region" description="Pro residues" evidence="7">
    <location>
        <begin position="278"/>
        <end position="287"/>
    </location>
</feature>
<protein>
    <submittedName>
        <fullName evidence="9">Forkhead box protein J3-like</fullName>
    </submittedName>
</protein>
<organism evidence="9 10">
    <name type="scientific">Mastacembelus armatus</name>
    <name type="common">zig-zag eel</name>
    <dbReference type="NCBI Taxonomy" id="205130"/>
    <lineage>
        <taxon>Eukaryota</taxon>
        <taxon>Metazoa</taxon>
        <taxon>Chordata</taxon>
        <taxon>Craniata</taxon>
        <taxon>Vertebrata</taxon>
        <taxon>Euteleostomi</taxon>
        <taxon>Actinopterygii</taxon>
        <taxon>Neopterygii</taxon>
        <taxon>Teleostei</taxon>
        <taxon>Neoteleostei</taxon>
        <taxon>Acanthomorphata</taxon>
        <taxon>Anabantaria</taxon>
        <taxon>Synbranchiformes</taxon>
        <taxon>Mastacembelidae</taxon>
        <taxon>Mastacembelus</taxon>
    </lineage>
</organism>
<dbReference type="GO" id="GO:0000981">
    <property type="term" value="F:DNA-binding transcription factor activity, RNA polymerase II-specific"/>
    <property type="evidence" value="ECO:0007669"/>
    <property type="project" value="TreeGrafter"/>
</dbReference>
<evidence type="ECO:0000256" key="5">
    <source>
        <dbReference type="ARBA" id="ARBA00023242"/>
    </source>
</evidence>
<evidence type="ECO:0000259" key="8">
    <source>
        <dbReference type="PROSITE" id="PS50039"/>
    </source>
</evidence>
<dbReference type="Proteomes" id="UP000261640">
    <property type="component" value="Unplaced"/>
</dbReference>
<dbReference type="InterPro" id="IPR045912">
    <property type="entry name" value="FOXJ2/3-like"/>
</dbReference>
<evidence type="ECO:0000256" key="1">
    <source>
        <dbReference type="ARBA" id="ARBA00004123"/>
    </source>
</evidence>
<dbReference type="InterPro" id="IPR030456">
    <property type="entry name" value="TF_fork_head_CS_2"/>
</dbReference>
<evidence type="ECO:0000313" key="10">
    <source>
        <dbReference type="Proteomes" id="UP000261640"/>
    </source>
</evidence>
<feature type="compositionally biased region" description="Low complexity" evidence="7">
    <location>
        <begin position="260"/>
        <end position="277"/>
    </location>
</feature>
<evidence type="ECO:0000256" key="6">
    <source>
        <dbReference type="PROSITE-ProRule" id="PRU00089"/>
    </source>
</evidence>
<keyword evidence="3 6" id="KW-0238">DNA-binding</keyword>
<dbReference type="PANTHER" id="PTHR46078:SF5">
    <property type="entry name" value="FORKHEAD BOX J3"/>
    <property type="match status" value="1"/>
</dbReference>
<dbReference type="InterPro" id="IPR018122">
    <property type="entry name" value="TF_fork_head_CS_1"/>
</dbReference>
<keyword evidence="2" id="KW-0805">Transcription regulation</keyword>
<dbReference type="Ensembl" id="ENSMAMT00000046300.1">
    <property type="protein sequence ID" value="ENSMAMP00000042156.1"/>
    <property type="gene ID" value="ENSMAMG00000018723.2"/>
</dbReference>
<comment type="subcellular location">
    <subcellularLocation>
        <location evidence="1 6">Nucleus</location>
    </subcellularLocation>
</comment>
<feature type="compositionally biased region" description="Low complexity" evidence="7">
    <location>
        <begin position="399"/>
        <end position="413"/>
    </location>
</feature>
<evidence type="ECO:0000256" key="7">
    <source>
        <dbReference type="SAM" id="MobiDB-lite"/>
    </source>
</evidence>
<dbReference type="Pfam" id="PF00250">
    <property type="entry name" value="Forkhead"/>
    <property type="match status" value="1"/>
</dbReference>
<evidence type="ECO:0000256" key="4">
    <source>
        <dbReference type="ARBA" id="ARBA00023163"/>
    </source>
</evidence>
<keyword evidence="10" id="KW-1185">Reference proteome</keyword>
<sequence>MTSELESSLTSMDWLPQLSMRAAIQKTDTAHHHGHHHGHHHHSHHHMHMPSKKIAHLDPGTTLDQEEALQHRDGKPPYSYASLITFAINGSPRKRMTLSEIYQWICDNFPYYREAGSGWKNSIRHNLSLNKCFLKVPRSKDDPGKGSYWAIDTNPKEDTVPSRPKKRPRSGERASTPYSLESESLRMDCIMSGGASPTLAINAVTNKVTLYNPEAEGSESPGSLGGSLSNSLSEQSLASVNLNNLNTAVSSSSNVHSYTPVSSHSEPSSQSLSLQQPAQPPPPPPQPQYGLPVPESRDKQLCFSDFEDLSASFRSLYKCVFEQSFSQPGLMAMPGDSSQQSRTACSYQHSPGVGSSGSHHHQHNHNHGQSSHHPHHAQQHLSPHSTHNQHQAHGHQQHPAHSQQHPSLSHPSHTGQTCPATGLSSDWYPNLDWLKESCRIATSYNWADVDLSPFQGLKESMRQAELNNWSLDTAQMADLCSSINQFFTATGVIPPQGAPQHPAQPHRAMHPKFVIALLSFPPTGNMYMDSRQNMSSLMGPPGYPHMPPMSNTAPTMTGHHSQLSQQQHTLPPGHFQVRRMLAADDIQDDFDWDSIV</sequence>
<feature type="compositionally biased region" description="Polar residues" evidence="7">
    <location>
        <begin position="336"/>
        <end position="347"/>
    </location>
</feature>
<dbReference type="PRINTS" id="PR00053">
    <property type="entry name" value="FORKHEAD"/>
</dbReference>
<feature type="region of interest" description="Disordered" evidence="7">
    <location>
        <begin position="140"/>
        <end position="179"/>
    </location>
</feature>
<dbReference type="PANTHER" id="PTHR46078">
    <property type="entry name" value="FORKHEAD BOX PROTEIN J2 FAMILY MEMBER"/>
    <property type="match status" value="1"/>
</dbReference>
<dbReference type="GeneTree" id="ENSGT00940000165157"/>
<evidence type="ECO:0000256" key="3">
    <source>
        <dbReference type="ARBA" id="ARBA00023125"/>
    </source>
</evidence>
<proteinExistence type="predicted"/>
<dbReference type="SUPFAM" id="SSF46785">
    <property type="entry name" value="Winged helix' DNA-binding domain"/>
    <property type="match status" value="1"/>
</dbReference>
<dbReference type="GO" id="GO:0005634">
    <property type="term" value="C:nucleus"/>
    <property type="evidence" value="ECO:0007669"/>
    <property type="project" value="UniProtKB-SubCell"/>
</dbReference>
<accession>A0A7N8X0N0</accession>
<feature type="domain" description="Fork-head" evidence="8">
    <location>
        <begin position="75"/>
        <end position="170"/>
    </location>
</feature>
<keyword evidence="5 6" id="KW-0539">Nucleus</keyword>
<reference evidence="9" key="2">
    <citation type="submission" date="2025-09" db="UniProtKB">
        <authorList>
            <consortium name="Ensembl"/>
        </authorList>
    </citation>
    <scope>IDENTIFICATION</scope>
</reference>
<dbReference type="SMART" id="SM00339">
    <property type="entry name" value="FH"/>
    <property type="match status" value="1"/>
</dbReference>
<feature type="compositionally biased region" description="Low complexity" evidence="7">
    <location>
        <begin position="379"/>
        <end position="389"/>
    </location>
</feature>
<dbReference type="CDD" id="cd20052">
    <property type="entry name" value="FH_FOXJ3"/>
    <property type="match status" value="1"/>
</dbReference>
<name>A0A7N8X0N0_9TELE</name>